<comment type="caution">
    <text evidence="1">The sequence shown here is derived from an EMBL/GenBank/DDBJ whole genome shotgun (WGS) entry which is preliminary data.</text>
</comment>
<gene>
    <name evidence="1" type="ORF">ACFFHK_02455</name>
</gene>
<dbReference type="PROSITE" id="PS51257">
    <property type="entry name" value="PROKAR_LIPOPROTEIN"/>
    <property type="match status" value="1"/>
</dbReference>
<sequence length="165" mass="19007">MMRRKIGYLILVLGLTACTSKTVNKPVIELAPEQIVQTSYAPAYEATQQTYQGRVNNKFYVDSFTHGVIDWFNGKYKQPIAELKYQLYEQGRGFDAYVYDYYSGMIFAADLQANFQYLHCWQGVDIPSLQQGIYDALRDLQAQRPTNNSDWIVQGSEKFATQCRP</sequence>
<accession>A0ABV6GZ70</accession>
<evidence type="ECO:0008006" key="3">
    <source>
        <dbReference type="Google" id="ProtNLM"/>
    </source>
</evidence>
<name>A0ABV6GZ70_9PAST</name>
<reference evidence="1 2" key="1">
    <citation type="submission" date="2024-09" db="EMBL/GenBank/DDBJ databases">
        <authorList>
            <person name="Sun Q."/>
            <person name="Mori K."/>
        </authorList>
    </citation>
    <scope>NUCLEOTIDE SEQUENCE [LARGE SCALE GENOMIC DNA]</scope>
    <source>
        <strain evidence="1 2">CCM 7539</strain>
    </source>
</reference>
<protein>
    <recommendedName>
        <fullName evidence="3">Lipoprotein</fullName>
    </recommendedName>
</protein>
<keyword evidence="2" id="KW-1185">Reference proteome</keyword>
<organism evidence="1 2">
    <name type="scientific">Gallibacterium trehalosifermentans</name>
    <dbReference type="NCBI Taxonomy" id="516935"/>
    <lineage>
        <taxon>Bacteria</taxon>
        <taxon>Pseudomonadati</taxon>
        <taxon>Pseudomonadota</taxon>
        <taxon>Gammaproteobacteria</taxon>
        <taxon>Pasteurellales</taxon>
        <taxon>Pasteurellaceae</taxon>
        <taxon>Gallibacterium</taxon>
    </lineage>
</organism>
<evidence type="ECO:0000313" key="2">
    <source>
        <dbReference type="Proteomes" id="UP001589767"/>
    </source>
</evidence>
<dbReference type="EMBL" id="JBHLWB010000001">
    <property type="protein sequence ID" value="MFC0308567.1"/>
    <property type="molecule type" value="Genomic_DNA"/>
</dbReference>
<dbReference type="Proteomes" id="UP001589767">
    <property type="component" value="Unassembled WGS sequence"/>
</dbReference>
<proteinExistence type="predicted"/>
<dbReference type="RefSeq" id="WP_382368771.1">
    <property type="nucleotide sequence ID" value="NZ_JBHLWB010000001.1"/>
</dbReference>
<evidence type="ECO:0000313" key="1">
    <source>
        <dbReference type="EMBL" id="MFC0308567.1"/>
    </source>
</evidence>